<dbReference type="EMBL" id="LN679998">
    <property type="protein sequence ID" value="CEJ74748.1"/>
    <property type="molecule type" value="Genomic_DNA"/>
</dbReference>
<dbReference type="InterPro" id="IPR051454">
    <property type="entry name" value="RNA/ubiquinone_mod_enzymes"/>
</dbReference>
<dbReference type="Pfam" id="PF01136">
    <property type="entry name" value="Peptidase_U32"/>
    <property type="match status" value="1"/>
</dbReference>
<dbReference type="Proteomes" id="UP000032811">
    <property type="component" value="Chromosome 1"/>
</dbReference>
<dbReference type="PANTHER" id="PTHR30217">
    <property type="entry name" value="PEPTIDASE U32 FAMILY"/>
    <property type="match status" value="1"/>
</dbReference>
<sequence length="311" mass="35539">MHNVELLASAKDLSSLKIALENGADAVYIGGDSFGIDAINESFSSEDLENGVKFAHERGKKVYVAVNVMPHNEDFQNLKDYLLNLQKLNIDGIIVSDPGVLSIVKETVPSINIHMGQQANVTNFNSANFWYEQGVKRIIITSELSIEEISTIRAKTPLDMEIEAFVHGPICISYSGRKLISSYLNGKDNTTYEKDCKRYNLLEEKRPGEYYPVYEDEKGTFFFNSKDLCMLRYIPDFVKSGVTSLKIDGRLQSEEYLQTVIKIYREALDEFYKNPETWEFNEKWLEEIKAKSHRPLTNGFYTGQAMPEDFE</sequence>
<evidence type="ECO:0000313" key="5">
    <source>
        <dbReference type="EMBL" id="CEO34320.1"/>
    </source>
</evidence>
<dbReference type="InterPro" id="IPR001539">
    <property type="entry name" value="Peptidase_U32"/>
</dbReference>
<proteinExistence type="inferred from homology"/>
<dbReference type="AlphaFoldDB" id="A0A9P1PB79"/>
<dbReference type="Proteomes" id="UP000049685">
    <property type="component" value="Unassembled WGS sequence"/>
</dbReference>
<name>A0A9P1PB79_PARSO</name>
<dbReference type="GO" id="GO:0006508">
    <property type="term" value="P:proteolysis"/>
    <property type="evidence" value="ECO:0007669"/>
    <property type="project" value="UniProtKB-KW"/>
</dbReference>
<evidence type="ECO:0000313" key="4">
    <source>
        <dbReference type="EMBL" id="CEJ74748.1"/>
    </source>
</evidence>
<evidence type="ECO:0000313" key="7">
    <source>
        <dbReference type="Proteomes" id="UP000049685"/>
    </source>
</evidence>
<reference evidence="5" key="2">
    <citation type="submission" date="2015-01" db="EMBL/GenBank/DDBJ databases">
        <authorList>
            <person name="Aslett M.A."/>
            <person name="De Silva N."/>
        </authorList>
    </citation>
    <scope>NUCLEOTIDE SEQUENCE</scope>
    <source>
        <strain evidence="4 6">ATCC9714</strain>
        <strain evidence="5">UMC4404</strain>
    </source>
</reference>
<evidence type="ECO:0000256" key="1">
    <source>
        <dbReference type="ARBA" id="ARBA00022670"/>
    </source>
</evidence>
<dbReference type="GeneID" id="97538459"/>
<dbReference type="PANTHER" id="PTHR30217:SF6">
    <property type="entry name" value="TRNA HYDROXYLATION PROTEIN P"/>
    <property type="match status" value="1"/>
</dbReference>
<keyword evidence="2 5" id="KW-0378">Hydrolase</keyword>
<evidence type="ECO:0000313" key="6">
    <source>
        <dbReference type="Proteomes" id="UP000032811"/>
    </source>
</evidence>
<keyword evidence="6" id="KW-1185">Reference proteome</keyword>
<dbReference type="EMBL" id="CDNY01000014">
    <property type="protein sequence ID" value="CEO34320.1"/>
    <property type="molecule type" value="Genomic_DNA"/>
</dbReference>
<keyword evidence="1" id="KW-0645">Protease</keyword>
<dbReference type="GO" id="GO:0008233">
    <property type="term" value="F:peptidase activity"/>
    <property type="evidence" value="ECO:0007669"/>
    <property type="project" value="UniProtKB-KW"/>
</dbReference>
<accession>A0A9P1PB79</accession>
<protein>
    <submittedName>
        <fullName evidence="4">Peptidase U32 family protein</fullName>
    </submittedName>
    <submittedName>
        <fullName evidence="5">U32 family peptidase</fullName>
        <ecNumber evidence="5">3.4.-.-</ecNumber>
    </submittedName>
</protein>
<comment type="similarity">
    <text evidence="3">Belongs to the peptidase U32 family.</text>
</comment>
<dbReference type="RefSeq" id="WP_055331082.1">
    <property type="nucleotide sequence ID" value="NZ_BDJI01000002.1"/>
</dbReference>
<organism evidence="5 7">
    <name type="scientific">Paraclostridium sordellii</name>
    <name type="common">Clostridium sordellii</name>
    <dbReference type="NCBI Taxonomy" id="1505"/>
    <lineage>
        <taxon>Bacteria</taxon>
        <taxon>Bacillati</taxon>
        <taxon>Bacillota</taxon>
        <taxon>Clostridia</taxon>
        <taxon>Peptostreptococcales</taxon>
        <taxon>Peptostreptococcaceae</taxon>
        <taxon>Paraclostridium</taxon>
    </lineage>
</organism>
<evidence type="ECO:0000256" key="3">
    <source>
        <dbReference type="ARBA" id="ARBA00038374"/>
    </source>
</evidence>
<reference evidence="7" key="1">
    <citation type="submission" date="2015-01" db="EMBL/GenBank/DDBJ databases">
        <authorList>
            <person name="Aslett A.Martin."/>
            <person name="De Silva Nishadi"/>
        </authorList>
    </citation>
    <scope>NUCLEOTIDE SEQUENCE [LARGE SCALE GENOMIC DNA]</scope>
    <source>
        <strain evidence="7">UMC4404</strain>
    </source>
</reference>
<evidence type="ECO:0000256" key="2">
    <source>
        <dbReference type="ARBA" id="ARBA00022801"/>
    </source>
</evidence>
<gene>
    <name evidence="5" type="primary">yhbU_2</name>
    <name evidence="4" type="ORF">ATCC9714_26361</name>
    <name evidence="5" type="ORF">UMC4404_20381</name>
</gene>
<dbReference type="EC" id="3.4.-.-" evidence="5"/>